<protein>
    <submittedName>
        <fullName evidence="3">Phosphotransferase</fullName>
    </submittedName>
</protein>
<organism evidence="3 4">
    <name type="scientific">Novosphingobium kalidii</name>
    <dbReference type="NCBI Taxonomy" id="3230299"/>
    <lineage>
        <taxon>Bacteria</taxon>
        <taxon>Pseudomonadati</taxon>
        <taxon>Pseudomonadota</taxon>
        <taxon>Alphaproteobacteria</taxon>
        <taxon>Sphingomonadales</taxon>
        <taxon>Sphingomonadaceae</taxon>
        <taxon>Novosphingobium</taxon>
    </lineage>
</organism>
<reference evidence="3 4" key="1">
    <citation type="submission" date="2024-07" db="EMBL/GenBank/DDBJ databases">
        <title>Novosphingobium kalidii RD2P27.</title>
        <authorList>
            <person name="Sun J.-Q."/>
        </authorList>
    </citation>
    <scope>NUCLEOTIDE SEQUENCE [LARGE SCALE GENOMIC DNA]</scope>
    <source>
        <strain evidence="3 4">RD2P27</strain>
    </source>
</reference>
<keyword evidence="1" id="KW-0597">Phosphoprotein</keyword>
<name>A0ABV2CWP4_9SPHN</name>
<dbReference type="InterPro" id="IPR002575">
    <property type="entry name" value="Aminoglycoside_PTrfase"/>
</dbReference>
<sequence>MTAHILVVEDDESFIEELKQIIAASGGPTIPTFVSNREDAVAKLESGFFDFAILDLKIPTAAGTTDFDPEHGKYVFQHVRKVSPGTKILVLTGSPSDDFIAPLLAHKHDADIWSEGGKVGTVEFLKKIELDQAPEKISRVVTAIHALAEIELHTNGLNLSTGEDRLVRIFSKTFKAVVCSVHPIGTGKSGARPLRLQMYDQTGAPIRDVVAKLSELAKMQDEDARYEEHVTLLDGAATPRKMKLLEFGAGAMAGLFYQLANGHDASMFKTMAEEDALAAKAVAATADALAGWSDGKNQERRSIASIRGQWVSDERAAKLQAEYGLDWAAEFENRMIQTRWCCVHGDLHGENILVSPEGGVLVIDYGDVGFGAAAYDPMTLELSAVLQANPTLGPAWPTADACRQWHDLEAYLMGCPIPEFIRACRAWSEKLMVGRRELAACAYSYLLRQLKYPDTDKDRILALLEGVHGCWGDS</sequence>
<evidence type="ECO:0000313" key="3">
    <source>
        <dbReference type="EMBL" id="MET1753870.1"/>
    </source>
</evidence>
<proteinExistence type="predicted"/>
<gene>
    <name evidence="3" type="ORF">ABVV53_00075</name>
</gene>
<dbReference type="Gene3D" id="3.40.50.2300">
    <property type="match status" value="1"/>
</dbReference>
<feature type="domain" description="Response regulatory" evidence="2">
    <location>
        <begin position="4"/>
        <end position="142"/>
    </location>
</feature>
<dbReference type="Pfam" id="PF01636">
    <property type="entry name" value="APH"/>
    <property type="match status" value="1"/>
</dbReference>
<dbReference type="InterPro" id="IPR011009">
    <property type="entry name" value="Kinase-like_dom_sf"/>
</dbReference>
<keyword evidence="4" id="KW-1185">Reference proteome</keyword>
<evidence type="ECO:0000313" key="4">
    <source>
        <dbReference type="Proteomes" id="UP001548713"/>
    </source>
</evidence>
<feature type="modified residue" description="4-aspartylphosphate" evidence="1">
    <location>
        <position position="55"/>
    </location>
</feature>
<dbReference type="SUPFAM" id="SSF52172">
    <property type="entry name" value="CheY-like"/>
    <property type="match status" value="1"/>
</dbReference>
<evidence type="ECO:0000256" key="1">
    <source>
        <dbReference type="PROSITE-ProRule" id="PRU00169"/>
    </source>
</evidence>
<dbReference type="EMBL" id="JBEWLY010000001">
    <property type="protein sequence ID" value="MET1753870.1"/>
    <property type="molecule type" value="Genomic_DNA"/>
</dbReference>
<dbReference type="Pfam" id="PF00072">
    <property type="entry name" value="Response_reg"/>
    <property type="match status" value="1"/>
</dbReference>
<dbReference type="SUPFAM" id="SSF56112">
    <property type="entry name" value="Protein kinase-like (PK-like)"/>
    <property type="match status" value="1"/>
</dbReference>
<dbReference type="Proteomes" id="UP001548713">
    <property type="component" value="Unassembled WGS sequence"/>
</dbReference>
<comment type="caution">
    <text evidence="3">The sequence shown here is derived from an EMBL/GenBank/DDBJ whole genome shotgun (WGS) entry which is preliminary data.</text>
</comment>
<dbReference type="PROSITE" id="PS50110">
    <property type="entry name" value="RESPONSE_REGULATORY"/>
    <property type="match status" value="1"/>
</dbReference>
<dbReference type="InterPro" id="IPR011006">
    <property type="entry name" value="CheY-like_superfamily"/>
</dbReference>
<dbReference type="Gene3D" id="3.90.1200.10">
    <property type="match status" value="1"/>
</dbReference>
<dbReference type="RefSeq" id="WP_353982282.1">
    <property type="nucleotide sequence ID" value="NZ_JBEWLY010000001.1"/>
</dbReference>
<accession>A0ABV2CWP4</accession>
<evidence type="ECO:0000259" key="2">
    <source>
        <dbReference type="PROSITE" id="PS50110"/>
    </source>
</evidence>
<dbReference type="InterPro" id="IPR001789">
    <property type="entry name" value="Sig_transdc_resp-reg_receiver"/>
</dbReference>